<accession>A0A9D1JVE1</accession>
<feature type="transmembrane region" description="Helical" evidence="5">
    <location>
        <begin position="32"/>
        <end position="54"/>
    </location>
</feature>
<dbReference type="GO" id="GO:0009403">
    <property type="term" value="P:toxin biosynthetic process"/>
    <property type="evidence" value="ECO:0007669"/>
    <property type="project" value="InterPro"/>
</dbReference>
<evidence type="ECO:0000256" key="2">
    <source>
        <dbReference type="ARBA" id="ARBA00022692"/>
    </source>
</evidence>
<comment type="subcellular location">
    <subcellularLocation>
        <location evidence="1">Membrane</location>
        <topology evidence="1">Multi-pass membrane protein</topology>
    </subcellularLocation>
</comment>
<evidence type="ECO:0000313" key="6">
    <source>
        <dbReference type="EMBL" id="HIS67206.1"/>
    </source>
</evidence>
<gene>
    <name evidence="6" type="ORF">IAC18_06545</name>
</gene>
<evidence type="ECO:0000256" key="3">
    <source>
        <dbReference type="ARBA" id="ARBA00022989"/>
    </source>
</evidence>
<evidence type="ECO:0000256" key="1">
    <source>
        <dbReference type="ARBA" id="ARBA00004141"/>
    </source>
</evidence>
<proteinExistence type="predicted"/>
<evidence type="ECO:0000256" key="4">
    <source>
        <dbReference type="ARBA" id="ARBA00023136"/>
    </source>
</evidence>
<dbReference type="InterPro" id="IPR003825">
    <property type="entry name" value="Colicin-V_CvpA"/>
</dbReference>
<feature type="transmembrane region" description="Helical" evidence="5">
    <location>
        <begin position="145"/>
        <end position="166"/>
    </location>
</feature>
<dbReference type="EMBL" id="DVJK01000182">
    <property type="protein sequence ID" value="HIS67206.1"/>
    <property type="molecule type" value="Genomic_DNA"/>
</dbReference>
<sequence>MQIVIDLVLLAILIICVWSGYRKGFIIGIANLLGIVVALYAAVLVSSAFSYDVVPVLRPFVSGYVEGRMNEEVLEEMGLEDTDLSYEDILAGDAELRHEFCKTCYETVGIYEDAADQMAAEAESYADANGALISEAIVEVLCERLCYVAGVTLLFLIFLIALMAIANIPNLSYRIPNMDLLNDAGGAAMGLVNGLCYCVLISWFLRFVGLIIGPDTLSSTLLARFFISIDLLTAGVGI</sequence>
<dbReference type="AlphaFoldDB" id="A0A9D1JVE1"/>
<evidence type="ECO:0000313" key="7">
    <source>
        <dbReference type="Proteomes" id="UP000824001"/>
    </source>
</evidence>
<protein>
    <submittedName>
        <fullName evidence="6">CvpA family protein</fullName>
    </submittedName>
</protein>
<keyword evidence="3 5" id="KW-1133">Transmembrane helix</keyword>
<name>A0A9D1JVE1_9FIRM</name>
<dbReference type="GO" id="GO:0016020">
    <property type="term" value="C:membrane"/>
    <property type="evidence" value="ECO:0007669"/>
    <property type="project" value="UniProtKB-SubCell"/>
</dbReference>
<organism evidence="6 7">
    <name type="scientific">Candidatus Scatomorpha merdipullorum</name>
    <dbReference type="NCBI Taxonomy" id="2840927"/>
    <lineage>
        <taxon>Bacteria</taxon>
        <taxon>Bacillati</taxon>
        <taxon>Bacillota</taxon>
        <taxon>Clostridia</taxon>
        <taxon>Eubacteriales</taxon>
        <taxon>Candidatus Scatomorpha</taxon>
    </lineage>
</organism>
<dbReference type="Proteomes" id="UP000824001">
    <property type="component" value="Unassembled WGS sequence"/>
</dbReference>
<comment type="caution">
    <text evidence="6">The sequence shown here is derived from an EMBL/GenBank/DDBJ whole genome shotgun (WGS) entry which is preliminary data.</text>
</comment>
<reference evidence="6" key="2">
    <citation type="journal article" date="2021" name="PeerJ">
        <title>Extensive microbial diversity within the chicken gut microbiome revealed by metagenomics and culture.</title>
        <authorList>
            <person name="Gilroy R."/>
            <person name="Ravi A."/>
            <person name="Getino M."/>
            <person name="Pursley I."/>
            <person name="Horton D.L."/>
            <person name="Alikhan N.F."/>
            <person name="Baker D."/>
            <person name="Gharbi K."/>
            <person name="Hall N."/>
            <person name="Watson M."/>
            <person name="Adriaenssens E.M."/>
            <person name="Foster-Nyarko E."/>
            <person name="Jarju S."/>
            <person name="Secka A."/>
            <person name="Antonio M."/>
            <person name="Oren A."/>
            <person name="Chaudhuri R.R."/>
            <person name="La Ragione R."/>
            <person name="Hildebrand F."/>
            <person name="Pallen M.J."/>
        </authorList>
    </citation>
    <scope>NUCLEOTIDE SEQUENCE</scope>
    <source>
        <strain evidence="6">ChiHjej10B9-9673</strain>
    </source>
</reference>
<dbReference type="Pfam" id="PF02674">
    <property type="entry name" value="Colicin_V"/>
    <property type="match status" value="1"/>
</dbReference>
<evidence type="ECO:0000256" key="5">
    <source>
        <dbReference type="SAM" id="Phobius"/>
    </source>
</evidence>
<keyword evidence="4 5" id="KW-0472">Membrane</keyword>
<reference evidence="6" key="1">
    <citation type="submission" date="2020-10" db="EMBL/GenBank/DDBJ databases">
        <authorList>
            <person name="Gilroy R."/>
        </authorList>
    </citation>
    <scope>NUCLEOTIDE SEQUENCE</scope>
    <source>
        <strain evidence="6">ChiHjej10B9-9673</strain>
    </source>
</reference>
<feature type="transmembrane region" description="Helical" evidence="5">
    <location>
        <begin position="186"/>
        <end position="205"/>
    </location>
</feature>
<keyword evidence="2 5" id="KW-0812">Transmembrane</keyword>